<keyword evidence="2" id="KW-0479">Metal-binding</keyword>
<dbReference type="SUPFAM" id="SSF51316">
    <property type="entry name" value="Mss4-like"/>
    <property type="match status" value="1"/>
</dbReference>
<evidence type="ECO:0000313" key="5">
    <source>
        <dbReference type="EMBL" id="MBB6522842.1"/>
    </source>
</evidence>
<dbReference type="GO" id="GO:0016846">
    <property type="term" value="F:carbon-sulfur lyase activity"/>
    <property type="evidence" value="ECO:0007669"/>
    <property type="project" value="InterPro"/>
</dbReference>
<comment type="caution">
    <text evidence="5">The sequence shown here is derived from an EMBL/GenBank/DDBJ whole genome shotgun (WGS) entry which is preliminary data.</text>
</comment>
<accession>A0A7X0MZ77</accession>
<reference evidence="5 6" key="1">
    <citation type="submission" date="2020-08" db="EMBL/GenBank/DDBJ databases">
        <title>Genomic Encyclopedia of Type Strains, Phase IV (KMG-IV): sequencing the most valuable type-strain genomes for metagenomic binning, comparative biology and taxonomic classification.</title>
        <authorList>
            <person name="Goeker M."/>
        </authorList>
    </citation>
    <scope>NUCLEOTIDE SEQUENCE [LARGE SCALE GENOMIC DNA]</scope>
    <source>
        <strain evidence="5 6">DSM 22368</strain>
    </source>
</reference>
<dbReference type="InterPro" id="IPR006913">
    <property type="entry name" value="CENP-V/GFA"/>
</dbReference>
<dbReference type="InParanoid" id="A0A7X0MZ77"/>
<evidence type="ECO:0000256" key="1">
    <source>
        <dbReference type="ARBA" id="ARBA00005495"/>
    </source>
</evidence>
<sequence length="101" mass="11414">MFLIQKKEIDFSGKTSCFSIIGGSGKEMIEHRCQDCGDAIYSDLKVLDDVIVCLASTLEKPEDFKPEGHLWVSSRDPRFEINDDLEQQAGPPMQMMPYLAK</sequence>
<dbReference type="EMBL" id="JACHHT010000002">
    <property type="protein sequence ID" value="MBB6522842.1"/>
    <property type="molecule type" value="Genomic_DNA"/>
</dbReference>
<keyword evidence="3" id="KW-0862">Zinc</keyword>
<evidence type="ECO:0000256" key="3">
    <source>
        <dbReference type="ARBA" id="ARBA00022833"/>
    </source>
</evidence>
<evidence type="ECO:0000313" key="6">
    <source>
        <dbReference type="Proteomes" id="UP000528457"/>
    </source>
</evidence>
<dbReference type="GO" id="GO:0046872">
    <property type="term" value="F:metal ion binding"/>
    <property type="evidence" value="ECO:0007669"/>
    <property type="project" value="UniProtKB-KW"/>
</dbReference>
<dbReference type="Proteomes" id="UP000528457">
    <property type="component" value="Unassembled WGS sequence"/>
</dbReference>
<name>A0A7X0MZ77_9GAMM</name>
<feature type="domain" description="CENP-V/GFA" evidence="4">
    <location>
        <begin position="3"/>
        <end position="73"/>
    </location>
</feature>
<evidence type="ECO:0000259" key="4">
    <source>
        <dbReference type="Pfam" id="PF04828"/>
    </source>
</evidence>
<evidence type="ECO:0000256" key="2">
    <source>
        <dbReference type="ARBA" id="ARBA00022723"/>
    </source>
</evidence>
<comment type="similarity">
    <text evidence="1">Belongs to the Gfa family.</text>
</comment>
<dbReference type="Pfam" id="PF04828">
    <property type="entry name" value="GFA"/>
    <property type="match status" value="1"/>
</dbReference>
<protein>
    <recommendedName>
        <fullName evidence="4">CENP-V/GFA domain-containing protein</fullName>
    </recommendedName>
</protein>
<proteinExistence type="inferred from homology"/>
<dbReference type="InterPro" id="IPR011057">
    <property type="entry name" value="Mss4-like_sf"/>
</dbReference>
<dbReference type="AlphaFoldDB" id="A0A7X0MZ77"/>
<gene>
    <name evidence="5" type="ORF">HNR48_003127</name>
</gene>
<keyword evidence="6" id="KW-1185">Reference proteome</keyword>
<organism evidence="5 6">
    <name type="scientific">Pseudoteredinibacter isoporae</name>
    <dbReference type="NCBI Taxonomy" id="570281"/>
    <lineage>
        <taxon>Bacteria</taxon>
        <taxon>Pseudomonadati</taxon>
        <taxon>Pseudomonadota</taxon>
        <taxon>Gammaproteobacteria</taxon>
        <taxon>Cellvibrionales</taxon>
        <taxon>Cellvibrionaceae</taxon>
        <taxon>Pseudoteredinibacter</taxon>
    </lineage>
</organism>